<accession>A0A1V9YE66</accession>
<organism evidence="1 2">
    <name type="scientific">Achlya hypogyna</name>
    <name type="common">Oomycete</name>
    <name type="synonym">Protoachlya hypogyna</name>
    <dbReference type="NCBI Taxonomy" id="1202772"/>
    <lineage>
        <taxon>Eukaryota</taxon>
        <taxon>Sar</taxon>
        <taxon>Stramenopiles</taxon>
        <taxon>Oomycota</taxon>
        <taxon>Saprolegniomycetes</taxon>
        <taxon>Saprolegniales</taxon>
        <taxon>Achlyaceae</taxon>
        <taxon>Achlya</taxon>
    </lineage>
</organism>
<evidence type="ECO:0000313" key="1">
    <source>
        <dbReference type="EMBL" id="OQR84033.1"/>
    </source>
</evidence>
<evidence type="ECO:0000313" key="2">
    <source>
        <dbReference type="Proteomes" id="UP000243579"/>
    </source>
</evidence>
<dbReference type="AlphaFoldDB" id="A0A1V9YE66"/>
<dbReference type="Proteomes" id="UP000243579">
    <property type="component" value="Unassembled WGS sequence"/>
</dbReference>
<proteinExistence type="predicted"/>
<gene>
    <name evidence="1" type="ORF">ACHHYP_13995</name>
</gene>
<name>A0A1V9YE66_ACHHY</name>
<sequence>MAASRREAVTLKSKWNKEYITAEGKHVVVIGTDCSTFINVDKSITNLVTGGEGPRAIIYNSTIVSSYTSKLPVLGLSSISKSSNPAGGLCAPWENIIQAEPGSLLTQNGLSREPDVVVSPNPSGDAADKGPRMVVEFDHKGLSFPQAKDWIKGYFTMLPSLRTAIAFKIFGPLGGDRYAFGPVVLVYRREPDDPVHNVPGPPVLVYGASIGTAPLSSQSQRDMTPEDLAFFEANAFHDDIAAEIALGHFEWAAATPRPVIPLLVEDLFYADTHNLLAGAPPHAQNLQIDIFKVVYRARCRM</sequence>
<protein>
    <submittedName>
        <fullName evidence="1">Uncharacterized protein</fullName>
    </submittedName>
</protein>
<reference evidence="1 2" key="1">
    <citation type="journal article" date="2014" name="Genome Biol. Evol.">
        <title>The secreted proteins of Achlya hypogyna and Thraustotheca clavata identify the ancestral oomycete secretome and reveal gene acquisitions by horizontal gene transfer.</title>
        <authorList>
            <person name="Misner I."/>
            <person name="Blouin N."/>
            <person name="Leonard G."/>
            <person name="Richards T.A."/>
            <person name="Lane C.E."/>
        </authorList>
    </citation>
    <scope>NUCLEOTIDE SEQUENCE [LARGE SCALE GENOMIC DNA]</scope>
    <source>
        <strain evidence="1 2">ATCC 48635</strain>
    </source>
</reference>
<keyword evidence="2" id="KW-1185">Reference proteome</keyword>
<dbReference type="EMBL" id="JNBR01001977">
    <property type="protein sequence ID" value="OQR84033.1"/>
    <property type="molecule type" value="Genomic_DNA"/>
</dbReference>
<comment type="caution">
    <text evidence="1">The sequence shown here is derived from an EMBL/GenBank/DDBJ whole genome shotgun (WGS) entry which is preliminary data.</text>
</comment>